<accession>A0A0K2TFL6</accession>
<protein>
    <submittedName>
        <fullName evidence="1">Uncharacterized protein</fullName>
    </submittedName>
</protein>
<proteinExistence type="predicted"/>
<dbReference type="EMBL" id="HACA01006981">
    <property type="protein sequence ID" value="CDW24342.1"/>
    <property type="molecule type" value="Transcribed_RNA"/>
</dbReference>
<evidence type="ECO:0000313" key="1">
    <source>
        <dbReference type="EMBL" id="CDW24342.1"/>
    </source>
</evidence>
<sequence>MVMTIKMMNSTFGVLQCGQRRQRWSSLATSSIDTFCDRRAKPPTPKIQFQQRKTVVIWVCFTANRTGELHKIDGALKKED</sequence>
<reference evidence="1" key="1">
    <citation type="submission" date="2014-05" db="EMBL/GenBank/DDBJ databases">
        <authorList>
            <person name="Chronopoulou M."/>
        </authorList>
    </citation>
    <scope>NUCLEOTIDE SEQUENCE</scope>
    <source>
        <tissue evidence="1">Whole organism</tissue>
    </source>
</reference>
<dbReference type="AlphaFoldDB" id="A0A0K2TFL6"/>
<name>A0A0K2TFL6_LEPSM</name>
<organism evidence="1">
    <name type="scientific">Lepeophtheirus salmonis</name>
    <name type="common">Salmon louse</name>
    <name type="synonym">Caligus salmonis</name>
    <dbReference type="NCBI Taxonomy" id="72036"/>
    <lineage>
        <taxon>Eukaryota</taxon>
        <taxon>Metazoa</taxon>
        <taxon>Ecdysozoa</taxon>
        <taxon>Arthropoda</taxon>
        <taxon>Crustacea</taxon>
        <taxon>Multicrustacea</taxon>
        <taxon>Hexanauplia</taxon>
        <taxon>Copepoda</taxon>
        <taxon>Siphonostomatoida</taxon>
        <taxon>Caligidae</taxon>
        <taxon>Lepeophtheirus</taxon>
    </lineage>
</organism>